<accession>A0A2M6P271</accession>
<feature type="transmembrane region" description="Helical" evidence="1">
    <location>
        <begin position="172"/>
        <end position="189"/>
    </location>
</feature>
<feature type="transmembrane region" description="Helical" evidence="1">
    <location>
        <begin position="110"/>
        <end position="132"/>
    </location>
</feature>
<comment type="caution">
    <text evidence="2">The sequence shown here is derived from an EMBL/GenBank/DDBJ whole genome shotgun (WGS) entry which is preliminary data.</text>
</comment>
<evidence type="ECO:0000256" key="1">
    <source>
        <dbReference type="SAM" id="Phobius"/>
    </source>
</evidence>
<protein>
    <submittedName>
        <fullName evidence="2">Uncharacterized protein</fullName>
    </submittedName>
</protein>
<gene>
    <name evidence="2" type="ORF">COU30_00520</name>
</gene>
<name>A0A2M6P271_9BACT</name>
<keyword evidence="1" id="KW-0812">Transmembrane</keyword>
<dbReference type="Proteomes" id="UP000228528">
    <property type="component" value="Unassembled WGS sequence"/>
</dbReference>
<evidence type="ECO:0000313" key="3">
    <source>
        <dbReference type="Proteomes" id="UP000228528"/>
    </source>
</evidence>
<feature type="transmembrane region" description="Helical" evidence="1">
    <location>
        <begin position="12"/>
        <end position="33"/>
    </location>
</feature>
<reference evidence="3" key="1">
    <citation type="submission" date="2017-09" db="EMBL/GenBank/DDBJ databases">
        <title>Depth-based differentiation of microbial function through sediment-hosted aquifers and enrichment of novel symbionts in the deep terrestrial subsurface.</title>
        <authorList>
            <person name="Probst A.J."/>
            <person name="Ladd B."/>
            <person name="Jarett J.K."/>
            <person name="Geller-Mcgrath D.E."/>
            <person name="Sieber C.M.K."/>
            <person name="Emerson J.B."/>
            <person name="Anantharaman K."/>
            <person name="Thomas B.C."/>
            <person name="Malmstrom R."/>
            <person name="Stieglmeier M."/>
            <person name="Klingl A."/>
            <person name="Woyke T."/>
            <person name="Ryan C.M."/>
            <person name="Banfield J.F."/>
        </authorList>
    </citation>
    <scope>NUCLEOTIDE SEQUENCE [LARGE SCALE GENOMIC DNA]</scope>
</reference>
<keyword evidence="1" id="KW-0472">Membrane</keyword>
<feature type="transmembrane region" description="Helical" evidence="1">
    <location>
        <begin position="201"/>
        <end position="221"/>
    </location>
</feature>
<evidence type="ECO:0000313" key="2">
    <source>
        <dbReference type="EMBL" id="PIR77791.1"/>
    </source>
</evidence>
<organism evidence="2 3">
    <name type="scientific">Candidatus Magasanikbacteria bacterium CG10_big_fil_rev_8_21_14_0_10_38_6</name>
    <dbReference type="NCBI Taxonomy" id="1974647"/>
    <lineage>
        <taxon>Bacteria</taxon>
        <taxon>Candidatus Magasanikiibacteriota</taxon>
    </lineage>
</organism>
<keyword evidence="1" id="KW-1133">Transmembrane helix</keyword>
<dbReference type="EMBL" id="PFBW01000027">
    <property type="protein sequence ID" value="PIR77791.1"/>
    <property type="molecule type" value="Genomic_DNA"/>
</dbReference>
<dbReference type="AlphaFoldDB" id="A0A2M6P271"/>
<sequence length="264" mass="30193">MQTFIFTVAKATIIQCLGVFGLFFLFGFVLYLLQKYIQKLYTSTVGWKGILFTAWIGTPIHEFSHVILAKLFRYEITDVAIFRPNKETGGLGHVEYSFKKWSVIQRIGRFFVGAAPMIIGSIFLALIFRFLMPNGSSLFLLPTNETNTLTTIYESTIRTLTTLFSFKQFSSWNFWLTLYISFCIASHIAPSKQDRKQMWSGLVWLLVFLGIVNAIALWAGVNITELILKTNHFLGVFTAMFTYAVVISFLHLLITTIILKPFSR</sequence>
<feature type="transmembrane region" description="Helical" evidence="1">
    <location>
        <begin position="233"/>
        <end position="259"/>
    </location>
</feature>
<proteinExistence type="predicted"/>